<keyword evidence="2" id="KW-1185">Reference proteome</keyword>
<reference evidence="1 2" key="1">
    <citation type="journal article" date="2015" name="Genome Biol. Evol.">
        <title>Comparative Genomics of a Bacterivorous Green Alga Reveals Evolutionary Causalities and Consequences of Phago-Mixotrophic Mode of Nutrition.</title>
        <authorList>
            <person name="Burns J.A."/>
            <person name="Paasch A."/>
            <person name="Narechania A."/>
            <person name="Kim E."/>
        </authorList>
    </citation>
    <scope>NUCLEOTIDE SEQUENCE [LARGE SCALE GENOMIC DNA]</scope>
    <source>
        <strain evidence="1 2">PLY_AMNH</strain>
    </source>
</reference>
<dbReference type="EMBL" id="LGRX02033461">
    <property type="protein sequence ID" value="KAK3241150.1"/>
    <property type="molecule type" value="Genomic_DNA"/>
</dbReference>
<sequence>MFIAATISSSRIWSCDGAKVPEPVELKSLQTVQERIVDLVGDGYSVNHASVALDQVKEIDKNVKAMKGDPKISDIKAKVAITEGVVGAVGDLILKVRIGDDYDIGSSALNVVDQLSQFGVLLGPEGEMYAIVVGGLTSLTTTMLTISRPKKKTALMKMQDAIIEQMKSEFIAAEFAGLSRLVEGQLKTMTEKTRLMEDSIAEFRKDDAPFDDATKQRISANVNNADGVAAIGEVESYVETNRKSTNHERGVQVGKALVLHSRLTSIRVLELLQLQNVYLWKSWSLKQRNILQEEIDRAKTQNCEVASFVFGFPDKDSKYTYSGLYSLSYKQLKHIEDAAGCGKKFPGSPVTIGGGIHLACSASSEDRVQVTATYEDNESTKWVTFNAGGGKLRIFSIGAAGYMFGSGYTTVLNDRKAVMVWSPGNPVSNGEWTVDGSVITCTAYNQAIHYNEGVAYLDTYYKTDAITDYTADWMLVPR</sequence>
<accession>A0AAE0EW55</accession>
<evidence type="ECO:0000313" key="1">
    <source>
        <dbReference type="EMBL" id="KAK3241150.1"/>
    </source>
</evidence>
<dbReference type="Proteomes" id="UP001190700">
    <property type="component" value="Unassembled WGS sequence"/>
</dbReference>
<proteinExistence type="predicted"/>
<comment type="caution">
    <text evidence="1">The sequence shown here is derived from an EMBL/GenBank/DDBJ whole genome shotgun (WGS) entry which is preliminary data.</text>
</comment>
<name>A0AAE0EW55_9CHLO</name>
<evidence type="ECO:0000313" key="2">
    <source>
        <dbReference type="Proteomes" id="UP001190700"/>
    </source>
</evidence>
<gene>
    <name evidence="1" type="ORF">CYMTET_49063</name>
</gene>
<protein>
    <submittedName>
        <fullName evidence="1">Uncharacterized protein</fullName>
    </submittedName>
</protein>
<dbReference type="AlphaFoldDB" id="A0AAE0EW55"/>
<organism evidence="1 2">
    <name type="scientific">Cymbomonas tetramitiformis</name>
    <dbReference type="NCBI Taxonomy" id="36881"/>
    <lineage>
        <taxon>Eukaryota</taxon>
        <taxon>Viridiplantae</taxon>
        <taxon>Chlorophyta</taxon>
        <taxon>Pyramimonadophyceae</taxon>
        <taxon>Pyramimonadales</taxon>
        <taxon>Pyramimonadaceae</taxon>
        <taxon>Cymbomonas</taxon>
    </lineage>
</organism>